<feature type="non-terminal residue" evidence="2">
    <location>
        <position position="1"/>
    </location>
</feature>
<organism evidence="2 3">
    <name type="scientific">Taxus chinensis</name>
    <name type="common">Chinese yew</name>
    <name type="synonym">Taxus wallichiana var. chinensis</name>
    <dbReference type="NCBI Taxonomy" id="29808"/>
    <lineage>
        <taxon>Eukaryota</taxon>
        <taxon>Viridiplantae</taxon>
        <taxon>Streptophyta</taxon>
        <taxon>Embryophyta</taxon>
        <taxon>Tracheophyta</taxon>
        <taxon>Spermatophyta</taxon>
        <taxon>Pinopsida</taxon>
        <taxon>Pinidae</taxon>
        <taxon>Conifers II</taxon>
        <taxon>Cupressales</taxon>
        <taxon>Taxaceae</taxon>
        <taxon>Taxus</taxon>
    </lineage>
</organism>
<reference evidence="2 3" key="1">
    <citation type="journal article" date="2021" name="Nat. Plants">
        <title>The Taxus genome provides insights into paclitaxel biosynthesis.</title>
        <authorList>
            <person name="Xiong X."/>
            <person name="Gou J."/>
            <person name="Liao Q."/>
            <person name="Li Y."/>
            <person name="Zhou Q."/>
            <person name="Bi G."/>
            <person name="Li C."/>
            <person name="Du R."/>
            <person name="Wang X."/>
            <person name="Sun T."/>
            <person name="Guo L."/>
            <person name="Liang H."/>
            <person name="Lu P."/>
            <person name="Wu Y."/>
            <person name="Zhang Z."/>
            <person name="Ro D.K."/>
            <person name="Shang Y."/>
            <person name="Huang S."/>
            <person name="Yan J."/>
        </authorList>
    </citation>
    <scope>NUCLEOTIDE SEQUENCE [LARGE SCALE GENOMIC DNA]</scope>
    <source>
        <strain evidence="2">Ta-2019</strain>
    </source>
</reference>
<keyword evidence="1" id="KW-0472">Membrane</keyword>
<proteinExistence type="predicted"/>
<protein>
    <submittedName>
        <fullName evidence="2">Uncharacterized protein</fullName>
    </submittedName>
</protein>
<keyword evidence="1" id="KW-1133">Transmembrane helix</keyword>
<feature type="transmembrane region" description="Helical" evidence="1">
    <location>
        <begin position="39"/>
        <end position="57"/>
    </location>
</feature>
<dbReference type="EMBL" id="JAHRHJ020000004">
    <property type="protein sequence ID" value="KAH9319823.1"/>
    <property type="molecule type" value="Genomic_DNA"/>
</dbReference>
<name>A0AA38GD88_TAXCH</name>
<keyword evidence="3" id="KW-1185">Reference proteome</keyword>
<evidence type="ECO:0000313" key="2">
    <source>
        <dbReference type="EMBL" id="KAH9319823.1"/>
    </source>
</evidence>
<evidence type="ECO:0000313" key="3">
    <source>
        <dbReference type="Proteomes" id="UP000824469"/>
    </source>
</evidence>
<accession>A0AA38GD88</accession>
<gene>
    <name evidence="2" type="ORF">KI387_021592</name>
</gene>
<keyword evidence="1" id="KW-0812">Transmembrane</keyword>
<sequence length="63" mass="7004">ITPSKRKDVYYPSNLIPDGVVEGDNTGEEKMDTVYKYKISVTLLVIMFAFNVAMVMADPTCSP</sequence>
<comment type="caution">
    <text evidence="2">The sequence shown here is derived from an EMBL/GenBank/DDBJ whole genome shotgun (WGS) entry which is preliminary data.</text>
</comment>
<dbReference type="AlphaFoldDB" id="A0AA38GD88"/>
<feature type="non-terminal residue" evidence="2">
    <location>
        <position position="63"/>
    </location>
</feature>
<dbReference type="Proteomes" id="UP000824469">
    <property type="component" value="Unassembled WGS sequence"/>
</dbReference>
<evidence type="ECO:0000256" key="1">
    <source>
        <dbReference type="SAM" id="Phobius"/>
    </source>
</evidence>